<dbReference type="AlphaFoldDB" id="A0AAE1S8U8"/>
<name>A0AAE1S8U8_9SOLA</name>
<dbReference type="EMBL" id="JAVYJV010000007">
    <property type="protein sequence ID" value="KAK4366419.1"/>
    <property type="molecule type" value="Genomic_DNA"/>
</dbReference>
<proteinExistence type="predicted"/>
<evidence type="ECO:0000313" key="2">
    <source>
        <dbReference type="Proteomes" id="UP001291623"/>
    </source>
</evidence>
<evidence type="ECO:0000313" key="1">
    <source>
        <dbReference type="EMBL" id="KAK4366419.1"/>
    </source>
</evidence>
<organism evidence="1 2">
    <name type="scientific">Anisodus tanguticus</name>
    <dbReference type="NCBI Taxonomy" id="243964"/>
    <lineage>
        <taxon>Eukaryota</taxon>
        <taxon>Viridiplantae</taxon>
        <taxon>Streptophyta</taxon>
        <taxon>Embryophyta</taxon>
        <taxon>Tracheophyta</taxon>
        <taxon>Spermatophyta</taxon>
        <taxon>Magnoliopsida</taxon>
        <taxon>eudicotyledons</taxon>
        <taxon>Gunneridae</taxon>
        <taxon>Pentapetalae</taxon>
        <taxon>asterids</taxon>
        <taxon>lamiids</taxon>
        <taxon>Solanales</taxon>
        <taxon>Solanaceae</taxon>
        <taxon>Solanoideae</taxon>
        <taxon>Hyoscyameae</taxon>
        <taxon>Anisodus</taxon>
    </lineage>
</organism>
<gene>
    <name evidence="1" type="ORF">RND71_014299</name>
</gene>
<dbReference type="Proteomes" id="UP001291623">
    <property type="component" value="Unassembled WGS sequence"/>
</dbReference>
<comment type="caution">
    <text evidence="1">The sequence shown here is derived from an EMBL/GenBank/DDBJ whole genome shotgun (WGS) entry which is preliminary data.</text>
</comment>
<accession>A0AAE1S8U8</accession>
<sequence>MMSACSDNQFRDSDVTAGSLDASLGILGPESFANARLSDAYPVELTSTSNDLLKLDCVSSSTSKSTIASYNHGMVEREMDACTFGVVISTNKSFRNPYTIEELRFFSSKKNGLLRFASGGLHCSRYN</sequence>
<reference evidence="1" key="1">
    <citation type="submission" date="2023-12" db="EMBL/GenBank/DDBJ databases">
        <title>Genome assembly of Anisodus tanguticus.</title>
        <authorList>
            <person name="Wang Y.-J."/>
        </authorList>
    </citation>
    <scope>NUCLEOTIDE SEQUENCE</scope>
    <source>
        <strain evidence="1">KB-2021</strain>
        <tissue evidence="1">Leaf</tissue>
    </source>
</reference>
<protein>
    <submittedName>
        <fullName evidence="1">Uncharacterized protein</fullName>
    </submittedName>
</protein>
<keyword evidence="2" id="KW-1185">Reference proteome</keyword>